<protein>
    <submittedName>
        <fullName evidence="1">Uncharacterized protein</fullName>
    </submittedName>
</protein>
<reference evidence="1" key="1">
    <citation type="journal article" date="2020" name="Nature">
        <title>Giant virus diversity and host interactions through global metagenomics.</title>
        <authorList>
            <person name="Schulz F."/>
            <person name="Roux S."/>
            <person name="Paez-Espino D."/>
            <person name="Jungbluth S."/>
            <person name="Walsh D.A."/>
            <person name="Denef V.J."/>
            <person name="McMahon K.D."/>
            <person name="Konstantinidis K.T."/>
            <person name="Eloe-Fadrosh E.A."/>
            <person name="Kyrpides N.C."/>
            <person name="Woyke T."/>
        </authorList>
    </citation>
    <scope>NUCLEOTIDE SEQUENCE</scope>
    <source>
        <strain evidence="1">GVMAG-M-3300025138-11</strain>
    </source>
</reference>
<accession>A0A6C0IXB4</accession>
<dbReference type="AlphaFoldDB" id="A0A6C0IXB4"/>
<proteinExistence type="predicted"/>
<organism evidence="1">
    <name type="scientific">viral metagenome</name>
    <dbReference type="NCBI Taxonomy" id="1070528"/>
    <lineage>
        <taxon>unclassified sequences</taxon>
        <taxon>metagenomes</taxon>
        <taxon>organismal metagenomes</taxon>
    </lineage>
</organism>
<evidence type="ECO:0000313" key="1">
    <source>
        <dbReference type="EMBL" id="QHT97229.1"/>
    </source>
</evidence>
<sequence>MSEKEGETCSMCGLSFEPDKHHYFCNECSKSTITLWTCERCYNTWSPDYCAEKCYSDCCHPMMEGSDVDIDSIKYCSKTGDTVWNSDKSCRDCDKYEEKCDLVLKAYTSSKCKLMDYC</sequence>
<name>A0A6C0IXB4_9ZZZZ</name>
<dbReference type="EMBL" id="MN740273">
    <property type="protein sequence ID" value="QHT97229.1"/>
    <property type="molecule type" value="Genomic_DNA"/>
</dbReference>